<dbReference type="GO" id="GO:0031124">
    <property type="term" value="P:mRNA 3'-end processing"/>
    <property type="evidence" value="ECO:0007669"/>
    <property type="project" value="InterPro"/>
</dbReference>
<reference evidence="3 4" key="1">
    <citation type="submission" date="2019-02" db="EMBL/GenBank/DDBJ databases">
        <title>Genome sequencing of the rare red list fungi Phellinidium pouzarii.</title>
        <authorList>
            <person name="Buettner E."/>
            <person name="Kellner H."/>
        </authorList>
    </citation>
    <scope>NUCLEOTIDE SEQUENCE [LARGE SCALE GENOMIC DNA]</scope>
    <source>
        <strain evidence="3 4">DSM 108285</strain>
    </source>
</reference>
<dbReference type="Pfam" id="PF21936">
    <property type="entry name" value="Pcf11_C"/>
    <property type="match status" value="1"/>
</dbReference>
<dbReference type="InterPro" id="IPR047415">
    <property type="entry name" value="Pcf11_CID"/>
</dbReference>
<dbReference type="InterPro" id="IPR045154">
    <property type="entry name" value="PCF11-like"/>
</dbReference>
<feature type="region of interest" description="Disordered" evidence="1">
    <location>
        <begin position="548"/>
        <end position="627"/>
    </location>
</feature>
<dbReference type="GO" id="GO:0006369">
    <property type="term" value="P:termination of RNA polymerase II transcription"/>
    <property type="evidence" value="ECO:0007669"/>
    <property type="project" value="InterPro"/>
</dbReference>
<organism evidence="3 4">
    <name type="scientific">Phellinidium pouzarii</name>
    <dbReference type="NCBI Taxonomy" id="167371"/>
    <lineage>
        <taxon>Eukaryota</taxon>
        <taxon>Fungi</taxon>
        <taxon>Dikarya</taxon>
        <taxon>Basidiomycota</taxon>
        <taxon>Agaricomycotina</taxon>
        <taxon>Agaricomycetes</taxon>
        <taxon>Hymenochaetales</taxon>
        <taxon>Hymenochaetaceae</taxon>
        <taxon>Phellinidium</taxon>
    </lineage>
</organism>
<dbReference type="GO" id="GO:0005737">
    <property type="term" value="C:cytoplasm"/>
    <property type="evidence" value="ECO:0007669"/>
    <property type="project" value="TreeGrafter"/>
</dbReference>
<name>A0A4S4LEP0_9AGAM</name>
<feature type="region of interest" description="Disordered" evidence="1">
    <location>
        <begin position="327"/>
        <end position="346"/>
    </location>
</feature>
<feature type="compositionally biased region" description="Polar residues" evidence="1">
    <location>
        <begin position="551"/>
        <end position="567"/>
    </location>
</feature>
<gene>
    <name evidence="3" type="ORF">EW145_g1475</name>
</gene>
<dbReference type="OrthoDB" id="2129491at2759"/>
<dbReference type="GO" id="GO:0005849">
    <property type="term" value="C:mRNA cleavage factor complex"/>
    <property type="evidence" value="ECO:0007669"/>
    <property type="project" value="TreeGrafter"/>
</dbReference>
<sequence>MQHVPPPMPAYAYGQPAFTVQFSDPSSFRRDYAGRLSELTINSRPIIQNLSMMAQNYSRYADIVAECLQAHIRRVPHWMKLPAFYVLDAISKNVYDPYASKFSAFVVSLFLETYGQVDPSTRSKMEEMLVTWRTGAPSGKELFGVAAQVSLERQVWGNDPLSTLENPSRRQGHAAPLTKSQVLAELDVTLALKEQASHVNPYDAASQNQVNVLHQLRRMVEFGVSQEELQQILSQLRAMSRETASAPPPPASIVQSPLMYNESPTVPLHSQYGQPSATQISLSMQSNNTPVNQRASSSTISKAAESNVSGISNLFESLVKAGLVSASSTPVGAGKSTGTPPPAPETLDEAAARAEKGLEDERKEAQRKYACTILGMRIRLTTAEISRQRPQSVSTIYDQLPVKCKQCALRFPEGPNRRAREAIGRGHSRSWFISVEDWISEPLSDIKGKGRETFSNGKNAAHVAANASAQREAVIKASVVVVPPGDEVKSISCPVCKETIKSDFQEEEEEWVWQNAIRVKDKIYHATCHAEMSTSSTLAAKLRADGAAKISSRSGTPESVTQGTPSKKTMLLVSKSPSPERTLVEEIGSVAGNKRKAESDTPEGENARVGNGVGGTPPLKKTVLSAA</sequence>
<dbReference type="Pfam" id="PF04818">
    <property type="entry name" value="CID"/>
    <property type="match status" value="1"/>
</dbReference>
<comment type="caution">
    <text evidence="3">The sequence shown here is derived from an EMBL/GenBank/DDBJ whole genome shotgun (WGS) entry which is preliminary data.</text>
</comment>
<dbReference type="InterPro" id="IPR054127">
    <property type="entry name" value="Pcf11_C"/>
</dbReference>
<feature type="domain" description="CID" evidence="2">
    <location>
        <begin position="24"/>
        <end position="159"/>
    </location>
</feature>
<dbReference type="PANTHER" id="PTHR15921:SF3">
    <property type="entry name" value="PRE-MRNA CLEAVAGE COMPLEX 2 PROTEIN PCF11"/>
    <property type="match status" value="1"/>
</dbReference>
<dbReference type="EMBL" id="SGPK01000041">
    <property type="protein sequence ID" value="THH10229.1"/>
    <property type="molecule type" value="Genomic_DNA"/>
</dbReference>
<accession>A0A4S4LEP0</accession>
<dbReference type="SUPFAM" id="SSF48464">
    <property type="entry name" value="ENTH/VHS domain"/>
    <property type="match status" value="1"/>
</dbReference>
<proteinExistence type="predicted"/>
<dbReference type="PANTHER" id="PTHR15921">
    <property type="entry name" value="PRE-MRNA CLEAVAGE COMPLEX II"/>
    <property type="match status" value="1"/>
</dbReference>
<dbReference type="AlphaFoldDB" id="A0A4S4LEP0"/>
<dbReference type="CDD" id="cd16982">
    <property type="entry name" value="CID_Pcf11"/>
    <property type="match status" value="1"/>
</dbReference>
<dbReference type="SMART" id="SM00582">
    <property type="entry name" value="RPR"/>
    <property type="match status" value="1"/>
</dbReference>
<dbReference type="PROSITE" id="PS51391">
    <property type="entry name" value="CID"/>
    <property type="match status" value="1"/>
</dbReference>
<evidence type="ECO:0000313" key="4">
    <source>
        <dbReference type="Proteomes" id="UP000308199"/>
    </source>
</evidence>
<evidence type="ECO:0000313" key="3">
    <source>
        <dbReference type="EMBL" id="THH10229.1"/>
    </source>
</evidence>
<evidence type="ECO:0000256" key="1">
    <source>
        <dbReference type="SAM" id="MobiDB-lite"/>
    </source>
</evidence>
<dbReference type="Gene3D" id="1.25.40.90">
    <property type="match status" value="1"/>
</dbReference>
<dbReference type="InterPro" id="IPR006569">
    <property type="entry name" value="CID_dom"/>
</dbReference>
<dbReference type="FunFam" id="1.25.40.90:FF:000016">
    <property type="entry name" value="mRNA cleavage factor complex component Pcf11"/>
    <property type="match status" value="1"/>
</dbReference>
<dbReference type="GO" id="GO:0000993">
    <property type="term" value="F:RNA polymerase II complex binding"/>
    <property type="evidence" value="ECO:0007669"/>
    <property type="project" value="InterPro"/>
</dbReference>
<dbReference type="InterPro" id="IPR008942">
    <property type="entry name" value="ENTH_VHS"/>
</dbReference>
<dbReference type="Proteomes" id="UP000308199">
    <property type="component" value="Unassembled WGS sequence"/>
</dbReference>
<protein>
    <recommendedName>
        <fullName evidence="2">CID domain-containing protein</fullName>
    </recommendedName>
</protein>
<dbReference type="GO" id="GO:0003729">
    <property type="term" value="F:mRNA binding"/>
    <property type="evidence" value="ECO:0007669"/>
    <property type="project" value="InterPro"/>
</dbReference>
<keyword evidence="4" id="KW-1185">Reference proteome</keyword>
<evidence type="ECO:0000259" key="2">
    <source>
        <dbReference type="PROSITE" id="PS51391"/>
    </source>
</evidence>